<dbReference type="Gene3D" id="3.60.10.10">
    <property type="entry name" value="Endonuclease/exonuclease/phosphatase"/>
    <property type="match status" value="1"/>
</dbReference>
<dbReference type="Proteomes" id="UP000638981">
    <property type="component" value="Unassembled WGS sequence"/>
</dbReference>
<protein>
    <recommendedName>
        <fullName evidence="2">Endonuclease/exonuclease/phosphatase domain-containing protein</fullName>
    </recommendedName>
</protein>
<keyword evidence="1" id="KW-1133">Transmembrane helix</keyword>
<name>A0A918TFQ5_9RHOB</name>
<sequence>MIIRFFAILTLLGLVGGLLGTWHPIGDSLAVFRLYLAGALAILGVVMLIGDRKGALMALLAALGFGGPLVWQMANVPHQGGDLRLYQKNMLFRNDDLAGLVADIRASGAHVVTLQEVSEPNLILLSDLKDVLPHQHFCPFAAVGGVAVLSAFEPVPNQRICAKGMAAMQVDVPGKGPVWLVSIHLHWPWPYGQAAHVHELLPVLEGLEGPVIMAGDFNMVRWSSALSMVRDAVGVEQAGPVRMTYPLFGGWVPIGIDHVLGPKGGFVTARPALGSDHLGLLADLPL</sequence>
<feature type="transmembrane region" description="Helical" evidence="1">
    <location>
        <begin position="56"/>
        <end position="74"/>
    </location>
</feature>
<feature type="transmembrane region" description="Helical" evidence="1">
    <location>
        <begin position="30"/>
        <end position="49"/>
    </location>
</feature>
<dbReference type="InterPro" id="IPR005135">
    <property type="entry name" value="Endo/exonuclease/phosphatase"/>
</dbReference>
<keyword evidence="4" id="KW-1185">Reference proteome</keyword>
<dbReference type="GO" id="GO:0003824">
    <property type="term" value="F:catalytic activity"/>
    <property type="evidence" value="ECO:0007669"/>
    <property type="project" value="InterPro"/>
</dbReference>
<dbReference type="InterPro" id="IPR036691">
    <property type="entry name" value="Endo/exonu/phosph_ase_sf"/>
</dbReference>
<evidence type="ECO:0000256" key="1">
    <source>
        <dbReference type="SAM" id="Phobius"/>
    </source>
</evidence>
<accession>A0A918TFQ5</accession>
<evidence type="ECO:0000313" key="3">
    <source>
        <dbReference type="EMBL" id="GHC46523.1"/>
    </source>
</evidence>
<dbReference type="EMBL" id="BMYJ01000001">
    <property type="protein sequence ID" value="GHC46523.1"/>
    <property type="molecule type" value="Genomic_DNA"/>
</dbReference>
<evidence type="ECO:0000259" key="2">
    <source>
        <dbReference type="Pfam" id="PF03372"/>
    </source>
</evidence>
<organism evidence="3 4">
    <name type="scientific">Neogemmobacter tilapiae</name>
    <dbReference type="NCBI Taxonomy" id="875041"/>
    <lineage>
        <taxon>Bacteria</taxon>
        <taxon>Pseudomonadati</taxon>
        <taxon>Pseudomonadota</taxon>
        <taxon>Alphaproteobacteria</taxon>
        <taxon>Rhodobacterales</taxon>
        <taxon>Paracoccaceae</taxon>
        <taxon>Neogemmobacter</taxon>
    </lineage>
</organism>
<dbReference type="AlphaFoldDB" id="A0A918TFQ5"/>
<gene>
    <name evidence="3" type="ORF">GCM10007315_05310</name>
</gene>
<proteinExistence type="predicted"/>
<keyword evidence="1" id="KW-0472">Membrane</keyword>
<dbReference type="Pfam" id="PF03372">
    <property type="entry name" value="Exo_endo_phos"/>
    <property type="match status" value="1"/>
</dbReference>
<reference evidence="3" key="1">
    <citation type="journal article" date="2014" name="Int. J. Syst. Evol. Microbiol.">
        <title>Complete genome sequence of Corynebacterium casei LMG S-19264T (=DSM 44701T), isolated from a smear-ripened cheese.</title>
        <authorList>
            <consortium name="US DOE Joint Genome Institute (JGI-PGF)"/>
            <person name="Walter F."/>
            <person name="Albersmeier A."/>
            <person name="Kalinowski J."/>
            <person name="Ruckert C."/>
        </authorList>
    </citation>
    <scope>NUCLEOTIDE SEQUENCE</scope>
    <source>
        <strain evidence="3">KCTC 23310</strain>
    </source>
</reference>
<dbReference type="RefSeq" id="WP_229804420.1">
    <property type="nucleotide sequence ID" value="NZ_BMYJ01000001.1"/>
</dbReference>
<feature type="domain" description="Endonuclease/exonuclease/phosphatase" evidence="2">
    <location>
        <begin position="89"/>
        <end position="277"/>
    </location>
</feature>
<evidence type="ECO:0000313" key="4">
    <source>
        <dbReference type="Proteomes" id="UP000638981"/>
    </source>
</evidence>
<dbReference type="SUPFAM" id="SSF56219">
    <property type="entry name" value="DNase I-like"/>
    <property type="match status" value="1"/>
</dbReference>
<keyword evidence="1" id="KW-0812">Transmembrane</keyword>
<reference evidence="3" key="2">
    <citation type="submission" date="2020-09" db="EMBL/GenBank/DDBJ databases">
        <authorList>
            <person name="Sun Q."/>
            <person name="Kim S."/>
        </authorList>
    </citation>
    <scope>NUCLEOTIDE SEQUENCE</scope>
    <source>
        <strain evidence="3">KCTC 23310</strain>
    </source>
</reference>
<comment type="caution">
    <text evidence="3">The sequence shown here is derived from an EMBL/GenBank/DDBJ whole genome shotgun (WGS) entry which is preliminary data.</text>
</comment>